<reference evidence="1 2" key="1">
    <citation type="submission" date="2019-07" db="EMBL/GenBank/DDBJ databases">
        <title>Paenibacillus ottowii sp. nov. isolated from a fermentation system processing bovine manure.</title>
        <authorList>
            <person name="Velazquez L.F."/>
            <person name="Rajbanshi S."/>
            <person name="Guan S."/>
            <person name="Hinchee M."/>
            <person name="Welsh A."/>
        </authorList>
    </citation>
    <scope>NUCLEOTIDE SEQUENCE [LARGE SCALE GENOMIC DNA]</scope>
    <source>
        <strain evidence="1 2">MS2379</strain>
    </source>
</reference>
<name>A0ABY3AZG4_9BACL</name>
<keyword evidence="2" id="KW-1185">Reference proteome</keyword>
<comment type="caution">
    <text evidence="1">The sequence shown here is derived from an EMBL/GenBank/DDBJ whole genome shotgun (WGS) entry which is preliminary data.</text>
</comment>
<dbReference type="RefSeq" id="WP_142614147.1">
    <property type="nucleotide sequence ID" value="NZ_VIJZ01000010.1"/>
</dbReference>
<sequence>MEQNSKLDYLKKYSKKRNGSVKLISDSDLNYLDILTQEWYKIFKEKSTENRIKLILHRWEQYVGSELRNTISYLKEYLEHVELIEVNERISVLYTVKDNSGQVAYYEGRLPQTENVNNELKKAWDKLSVSVRSFYENVHNGFYCYASGSMGLVCLEEVSFLGDDNFEWSIIEDLDEPLQINLNTSFGFFSNGMGTYVAIDYNNCENDNATLWSAKDEPEYNLNFWDVVDEWILIGLEMS</sequence>
<proteinExistence type="predicted"/>
<accession>A0ABY3AZG4</accession>
<evidence type="ECO:0000313" key="2">
    <source>
        <dbReference type="Proteomes" id="UP000319219"/>
    </source>
</evidence>
<dbReference type="Proteomes" id="UP000319219">
    <property type="component" value="Unassembled WGS sequence"/>
</dbReference>
<dbReference type="EMBL" id="VIJZ01000010">
    <property type="protein sequence ID" value="TQR96787.1"/>
    <property type="molecule type" value="Genomic_DNA"/>
</dbReference>
<organism evidence="1 2">
    <name type="scientific">Paenibacillus ottowii</name>
    <dbReference type="NCBI Taxonomy" id="2315729"/>
    <lineage>
        <taxon>Bacteria</taxon>
        <taxon>Bacillati</taxon>
        <taxon>Bacillota</taxon>
        <taxon>Bacilli</taxon>
        <taxon>Bacillales</taxon>
        <taxon>Paenibacillaceae</taxon>
        <taxon>Paenibacillus</taxon>
    </lineage>
</organism>
<protein>
    <submittedName>
        <fullName evidence="1">SMI1/KNR4 family protein</fullName>
    </submittedName>
</protein>
<evidence type="ECO:0000313" key="1">
    <source>
        <dbReference type="EMBL" id="TQR96787.1"/>
    </source>
</evidence>
<gene>
    <name evidence="1" type="ORF">FKV70_20905</name>
</gene>